<proteinExistence type="predicted"/>
<name>A0A383DY59_9ZZZZ</name>
<evidence type="ECO:0000313" key="1">
    <source>
        <dbReference type="EMBL" id="SVE49140.1"/>
    </source>
</evidence>
<dbReference type="AlphaFoldDB" id="A0A383DY59"/>
<dbReference type="EMBL" id="UINC01220988">
    <property type="protein sequence ID" value="SVE49140.1"/>
    <property type="molecule type" value="Genomic_DNA"/>
</dbReference>
<accession>A0A383DY59</accession>
<organism evidence="1">
    <name type="scientific">marine metagenome</name>
    <dbReference type="NCBI Taxonomy" id="408172"/>
    <lineage>
        <taxon>unclassified sequences</taxon>
        <taxon>metagenomes</taxon>
        <taxon>ecological metagenomes</taxon>
    </lineage>
</organism>
<protein>
    <submittedName>
        <fullName evidence="1">Uncharacterized protein</fullName>
    </submittedName>
</protein>
<feature type="non-terminal residue" evidence="1">
    <location>
        <position position="1"/>
    </location>
</feature>
<gene>
    <name evidence="1" type="ORF">METZ01_LOCUS501994</name>
</gene>
<dbReference type="Gene3D" id="3.40.50.10810">
    <property type="entry name" value="Tandem AAA-ATPase domain"/>
    <property type="match status" value="1"/>
</dbReference>
<dbReference type="InterPro" id="IPR027417">
    <property type="entry name" value="P-loop_NTPase"/>
</dbReference>
<feature type="non-terminal residue" evidence="1">
    <location>
        <position position="233"/>
    </location>
</feature>
<dbReference type="SUPFAM" id="SSF52540">
    <property type="entry name" value="P-loop containing nucleoside triphosphate hydrolases"/>
    <property type="match status" value="1"/>
</dbReference>
<sequence>NWLQNFEGDDDMAMAALDKDGRLVPSMVVIDEIHQGRGNVSQDTLLWKSAGLLCERSVRAVGLSATPINLRWNEYRRMLETLGGEARDSVDDLPEDDDDDWDEHWMRISSLIRKMIDEIAGRGRPDNADIEDLRHAIRHPFYPYDNVTKDEISRALSDVEANWSDVEWEERGPRLLRELHPLGRNLTLTRRGDLGDDYCSTKFRELTTENTILEWPDEIRSWFEQVELWEDSA</sequence>
<reference evidence="1" key="1">
    <citation type="submission" date="2018-05" db="EMBL/GenBank/DDBJ databases">
        <authorList>
            <person name="Lanie J.A."/>
            <person name="Ng W.-L."/>
            <person name="Kazmierczak K.M."/>
            <person name="Andrzejewski T.M."/>
            <person name="Davidsen T.M."/>
            <person name="Wayne K.J."/>
            <person name="Tettelin H."/>
            <person name="Glass J.I."/>
            <person name="Rusch D."/>
            <person name="Podicherti R."/>
            <person name="Tsui H.-C.T."/>
            <person name="Winkler M.E."/>
        </authorList>
    </citation>
    <scope>NUCLEOTIDE SEQUENCE</scope>
</reference>
<dbReference type="InterPro" id="IPR038718">
    <property type="entry name" value="SNF2-like_sf"/>
</dbReference>